<accession>A0A2A2JKC8</accession>
<keyword evidence="3" id="KW-1185">Reference proteome</keyword>
<gene>
    <name evidence="2" type="ORF">WR25_00579</name>
</gene>
<feature type="chain" id="PRO_5013172275" description="SXP/RAL-2 family protein Ani s 5-like cation-binding domain-containing protein" evidence="1">
    <location>
        <begin position="19"/>
        <end position="173"/>
    </location>
</feature>
<evidence type="ECO:0000313" key="2">
    <source>
        <dbReference type="EMBL" id="PAV62012.1"/>
    </source>
</evidence>
<keyword evidence="1" id="KW-0732">Signal</keyword>
<evidence type="ECO:0000313" key="3">
    <source>
        <dbReference type="Proteomes" id="UP000218231"/>
    </source>
</evidence>
<dbReference type="EMBL" id="LIAE01010390">
    <property type="protein sequence ID" value="PAV62012.1"/>
    <property type="molecule type" value="Genomic_DNA"/>
</dbReference>
<comment type="caution">
    <text evidence="2">The sequence shown here is derived from an EMBL/GenBank/DDBJ whole genome shotgun (WGS) entry which is preliminary data.</text>
</comment>
<reference evidence="2 3" key="1">
    <citation type="journal article" date="2017" name="Curr. Biol.">
        <title>Genome architecture and evolution of a unichromosomal asexual nematode.</title>
        <authorList>
            <person name="Fradin H."/>
            <person name="Zegar C."/>
            <person name="Gutwein M."/>
            <person name="Lucas J."/>
            <person name="Kovtun M."/>
            <person name="Corcoran D."/>
            <person name="Baugh L.R."/>
            <person name="Kiontke K."/>
            <person name="Gunsalus K."/>
            <person name="Fitch D.H."/>
            <person name="Piano F."/>
        </authorList>
    </citation>
    <scope>NUCLEOTIDE SEQUENCE [LARGE SCALE GENOMIC DNA]</scope>
    <source>
        <strain evidence="2">PF1309</strain>
    </source>
</reference>
<protein>
    <recommendedName>
        <fullName evidence="4">SXP/RAL-2 family protein Ani s 5-like cation-binding domain-containing protein</fullName>
    </recommendedName>
</protein>
<proteinExistence type="predicted"/>
<evidence type="ECO:0000256" key="1">
    <source>
        <dbReference type="SAM" id="SignalP"/>
    </source>
</evidence>
<evidence type="ECO:0008006" key="4">
    <source>
        <dbReference type="Google" id="ProtNLM"/>
    </source>
</evidence>
<feature type="signal peptide" evidence="1">
    <location>
        <begin position="1"/>
        <end position="18"/>
    </location>
</feature>
<dbReference type="Proteomes" id="UP000218231">
    <property type="component" value="Unassembled WGS sequence"/>
</dbReference>
<dbReference type="AlphaFoldDB" id="A0A2A2JKC8"/>
<sequence length="173" mass="20084">MAQTILLILSAIVAVCWSLHGDVYIVENRIVPFDEYHDQQLNSFIRNSSISKSEKIEKLAEILSKAVKSLDVNRIREFEYDKIVKLATWLRFRMTKNGEFSRSLFSTAVDTTLTAKPELDDNLRQETMYIARFMLPRRELKRMMKIEQEAKSRVSAEILLLKNQALSSIINVD</sequence>
<organism evidence="2 3">
    <name type="scientific">Diploscapter pachys</name>
    <dbReference type="NCBI Taxonomy" id="2018661"/>
    <lineage>
        <taxon>Eukaryota</taxon>
        <taxon>Metazoa</taxon>
        <taxon>Ecdysozoa</taxon>
        <taxon>Nematoda</taxon>
        <taxon>Chromadorea</taxon>
        <taxon>Rhabditida</taxon>
        <taxon>Rhabditina</taxon>
        <taxon>Rhabditomorpha</taxon>
        <taxon>Rhabditoidea</taxon>
        <taxon>Rhabditidae</taxon>
        <taxon>Diploscapter</taxon>
    </lineage>
</organism>
<name>A0A2A2JKC8_9BILA</name>